<dbReference type="AlphaFoldDB" id="A0A327NTN9"/>
<dbReference type="PROSITE" id="PS51257">
    <property type="entry name" value="PROKAR_LIPOPROTEIN"/>
    <property type="match status" value="1"/>
</dbReference>
<dbReference type="RefSeq" id="WP_111349094.1">
    <property type="nucleotide sequence ID" value="NZ_QLII01000001.1"/>
</dbReference>
<keyword evidence="3" id="KW-1185">Reference proteome</keyword>
<dbReference type="OrthoDB" id="676347at2"/>
<evidence type="ECO:0000313" key="3">
    <source>
        <dbReference type="Proteomes" id="UP000249016"/>
    </source>
</evidence>
<evidence type="ECO:0000313" key="2">
    <source>
        <dbReference type="EMBL" id="RAI77933.1"/>
    </source>
</evidence>
<reference evidence="2 3" key="1">
    <citation type="submission" date="2018-06" db="EMBL/GenBank/DDBJ databases">
        <title>Spirosoma sp. HMF3257 Genome sequencing and assembly.</title>
        <authorList>
            <person name="Kang H."/>
            <person name="Cha I."/>
            <person name="Kim H."/>
            <person name="Kang J."/>
            <person name="Joh K."/>
        </authorList>
    </citation>
    <scope>NUCLEOTIDE SEQUENCE [LARGE SCALE GENOMIC DNA]</scope>
    <source>
        <strain evidence="2 3">HMF3257</strain>
    </source>
</reference>
<feature type="chain" id="PRO_5016426341" evidence="1">
    <location>
        <begin position="26"/>
        <end position="133"/>
    </location>
</feature>
<accession>A0A327NTN9</accession>
<comment type="caution">
    <text evidence="2">The sequence shown here is derived from an EMBL/GenBank/DDBJ whole genome shotgun (WGS) entry which is preliminary data.</text>
</comment>
<keyword evidence="1" id="KW-0732">Signal</keyword>
<dbReference type="EMBL" id="QLII01000001">
    <property type="protein sequence ID" value="RAI77933.1"/>
    <property type="molecule type" value="Genomic_DNA"/>
</dbReference>
<gene>
    <name evidence="2" type="ORF">HMF3257_34435</name>
</gene>
<name>A0A327NTN9_9BACT</name>
<proteinExistence type="predicted"/>
<dbReference type="Proteomes" id="UP000249016">
    <property type="component" value="Unassembled WGS sequence"/>
</dbReference>
<feature type="signal peptide" evidence="1">
    <location>
        <begin position="1"/>
        <end position="25"/>
    </location>
</feature>
<evidence type="ECO:0000256" key="1">
    <source>
        <dbReference type="SAM" id="SignalP"/>
    </source>
</evidence>
<protein>
    <submittedName>
        <fullName evidence="2">Uncharacterized protein</fullName>
    </submittedName>
</protein>
<organism evidence="2 3">
    <name type="scientific">Spirosoma telluris</name>
    <dbReference type="NCBI Taxonomy" id="2183553"/>
    <lineage>
        <taxon>Bacteria</taxon>
        <taxon>Pseudomonadati</taxon>
        <taxon>Bacteroidota</taxon>
        <taxon>Cytophagia</taxon>
        <taxon>Cytophagales</taxon>
        <taxon>Cytophagaceae</taxon>
        <taxon>Spirosoma</taxon>
    </lineage>
</organism>
<sequence>MKTINAITSILFTIILLSSCTPKMTFVTSTIVPAATGEVNVKKDKNKNYVINLTVQNLAEPNNLNPSKNTYLVWMESTENSAKKLGQIMPNGKSLKATLTTSVINEPKAVFITAEDNAEVQYPAGQVILTTRR</sequence>